<organism evidence="1 2">
    <name type="scientific">Glomus cerebriforme</name>
    <dbReference type="NCBI Taxonomy" id="658196"/>
    <lineage>
        <taxon>Eukaryota</taxon>
        <taxon>Fungi</taxon>
        <taxon>Fungi incertae sedis</taxon>
        <taxon>Mucoromycota</taxon>
        <taxon>Glomeromycotina</taxon>
        <taxon>Glomeromycetes</taxon>
        <taxon>Glomerales</taxon>
        <taxon>Glomeraceae</taxon>
        <taxon>Glomus</taxon>
    </lineage>
</organism>
<evidence type="ECO:0000313" key="1">
    <source>
        <dbReference type="EMBL" id="RIA78879.1"/>
    </source>
</evidence>
<dbReference type="SUPFAM" id="SSF52540">
    <property type="entry name" value="P-loop containing nucleoside triphosphate hydrolases"/>
    <property type="match status" value="1"/>
</dbReference>
<dbReference type="Gene3D" id="3.40.50.300">
    <property type="entry name" value="P-loop containing nucleotide triphosphate hydrolases"/>
    <property type="match status" value="1"/>
</dbReference>
<dbReference type="EMBL" id="QKYT01001898">
    <property type="protein sequence ID" value="RIA78879.1"/>
    <property type="molecule type" value="Genomic_DNA"/>
</dbReference>
<dbReference type="OrthoDB" id="5596319at2759"/>
<dbReference type="Proteomes" id="UP000265703">
    <property type="component" value="Unassembled WGS sequence"/>
</dbReference>
<dbReference type="STRING" id="658196.A0A397S2C0"/>
<protein>
    <recommendedName>
        <fullName evidence="3">P-loop containing nucleoside triphosphate hydrolase protein</fullName>
    </recommendedName>
</protein>
<comment type="caution">
    <text evidence="1">The sequence shown here is derived from an EMBL/GenBank/DDBJ whole genome shotgun (WGS) entry which is preliminary data.</text>
</comment>
<dbReference type="AlphaFoldDB" id="A0A397S2C0"/>
<name>A0A397S2C0_9GLOM</name>
<accession>A0A397S2C0</accession>
<proteinExistence type="predicted"/>
<sequence>MLNIDDPDNLNLWKVSLSYDLKDINTEEQIKNKGEGLVPINYFMKYFSKQDEADKNLIFIQVPATTELRRKRPITEEKETKTAKRRKWAVNSTITKEERPLAYFIEPNGNDPLFEMIIQKREYVVLYGARASGKSTRVQRFRELLSLKGYVCIYVGLELINLDFDVCNFWTSLGICLIHDISENYCLKSISYFDSVNDLHIKSAIDFIDIFKKSNWKKNNVVLFIDEFDKLYDSDVAVKSSCLETLRGIKNTKENYAFWCMVAIGTFSIIHLESGKISTSPFNIREPFLNPNFTFEHVQFLFKEFEKDNTLTIEPKVIEDIYKKSNGHASLVCLCGRRINNNLIKHLGVDRRLSFENWSTFVTKHIDSEIVDYSTFRKMVNNLNTLDKFKPPMDLLRSVFIGVFNFMPIYDDEELRLAEVLSRPTISVPRMKDGFLKTLDILREAIHCFDKTIISNAYNRSFKTALVPVDSYRNVKVPRESVYDTELNRILINWVVKECNFQVTGQWHLIDHTGNNQKDKHYYSDIVIVTPLQTVVLELLATPTINELDKHFERVLDYAEILSADDIWIVNFTCEDDVTKEPHWPPNDGKFERVNVVHFFHNQKFENVRMSARYISNPGAFSYITDQVIQLQ</sequence>
<evidence type="ECO:0008006" key="3">
    <source>
        <dbReference type="Google" id="ProtNLM"/>
    </source>
</evidence>
<keyword evidence="2" id="KW-1185">Reference proteome</keyword>
<evidence type="ECO:0000313" key="2">
    <source>
        <dbReference type="Proteomes" id="UP000265703"/>
    </source>
</evidence>
<reference evidence="1 2" key="1">
    <citation type="submission" date="2018-06" db="EMBL/GenBank/DDBJ databases">
        <title>Comparative genomics reveals the genomic features of Rhizophagus irregularis, R. cerebriforme, R. diaphanum and Gigaspora rosea, and their symbiotic lifestyle signature.</title>
        <authorList>
            <person name="Morin E."/>
            <person name="San Clemente H."/>
            <person name="Chen E.C.H."/>
            <person name="De La Providencia I."/>
            <person name="Hainaut M."/>
            <person name="Kuo A."/>
            <person name="Kohler A."/>
            <person name="Murat C."/>
            <person name="Tang N."/>
            <person name="Roy S."/>
            <person name="Loubradou J."/>
            <person name="Henrissat B."/>
            <person name="Grigoriev I.V."/>
            <person name="Corradi N."/>
            <person name="Roux C."/>
            <person name="Martin F.M."/>
        </authorList>
    </citation>
    <scope>NUCLEOTIDE SEQUENCE [LARGE SCALE GENOMIC DNA]</scope>
    <source>
        <strain evidence="1 2">DAOM 227022</strain>
    </source>
</reference>
<dbReference type="InterPro" id="IPR027417">
    <property type="entry name" value="P-loop_NTPase"/>
</dbReference>
<gene>
    <name evidence="1" type="ORF">C1645_849727</name>
</gene>